<keyword evidence="1" id="KW-0040">ANK repeat</keyword>
<evidence type="ECO:0000313" key="4">
    <source>
        <dbReference type="EMBL" id="TNJ27728.1"/>
    </source>
</evidence>
<proteinExistence type="predicted"/>
<dbReference type="PROSITE" id="PS50297">
    <property type="entry name" value="ANK_REP_REGION"/>
    <property type="match status" value="3"/>
</dbReference>
<feature type="repeat" description="ANK" evidence="1">
    <location>
        <begin position="796"/>
        <end position="828"/>
    </location>
</feature>
<feature type="coiled-coil region" evidence="2">
    <location>
        <begin position="402"/>
        <end position="478"/>
    </location>
</feature>
<dbReference type="EMBL" id="VDLU01000003">
    <property type="protein sequence ID" value="TNJ27728.1"/>
    <property type="molecule type" value="Genomic_DNA"/>
</dbReference>
<dbReference type="InterPro" id="IPR002110">
    <property type="entry name" value="Ankyrin_rpt"/>
</dbReference>
<evidence type="ECO:0000256" key="1">
    <source>
        <dbReference type="PROSITE-ProRule" id="PRU00023"/>
    </source>
</evidence>
<dbReference type="SUPFAM" id="SSF48403">
    <property type="entry name" value="Ankyrin repeat"/>
    <property type="match status" value="2"/>
</dbReference>
<dbReference type="OrthoDB" id="5596409at2759"/>
<reference evidence="4 5" key="1">
    <citation type="submission" date="2019-05" db="EMBL/GenBank/DDBJ databases">
        <title>The compact genome of Giardia muris reveals important steps in the evolution of intestinal protozoan parasites.</title>
        <authorList>
            <person name="Xu F."/>
            <person name="Jimenez-Gonzalez A."/>
            <person name="Einarsson E."/>
            <person name="Astvaldsson A."/>
            <person name="Peirasmaki D."/>
            <person name="Eckmann L."/>
            <person name="Andersson J.O."/>
            <person name="Svard S.G."/>
            <person name="Jerlstrom-Hultqvist J."/>
        </authorList>
    </citation>
    <scope>NUCLEOTIDE SEQUENCE [LARGE SCALE GENOMIC DNA]</scope>
    <source>
        <strain evidence="4 5">Roberts-Thomson</strain>
    </source>
</reference>
<feature type="compositionally biased region" description="Polar residues" evidence="3">
    <location>
        <begin position="616"/>
        <end position="633"/>
    </location>
</feature>
<accession>A0A4Z1SVX6</accession>
<dbReference type="PROSITE" id="PS50088">
    <property type="entry name" value="ANK_REPEAT"/>
    <property type="match status" value="3"/>
</dbReference>
<dbReference type="PANTHER" id="PTHR24120:SF4">
    <property type="entry name" value="GH07239P"/>
    <property type="match status" value="1"/>
</dbReference>
<feature type="coiled-coil region" evidence="2">
    <location>
        <begin position="296"/>
        <end position="330"/>
    </location>
</feature>
<protein>
    <submittedName>
        <fullName evidence="4">Ankyrin repeat protein 1</fullName>
    </submittedName>
</protein>
<gene>
    <name evidence="4" type="ORF">GMRT_14930</name>
</gene>
<dbReference type="Pfam" id="PF00023">
    <property type="entry name" value="Ank"/>
    <property type="match status" value="1"/>
</dbReference>
<dbReference type="Gene3D" id="1.25.40.20">
    <property type="entry name" value="Ankyrin repeat-containing domain"/>
    <property type="match status" value="4"/>
</dbReference>
<feature type="region of interest" description="Disordered" evidence="3">
    <location>
        <begin position="614"/>
        <end position="633"/>
    </location>
</feature>
<dbReference type="InterPro" id="IPR036770">
    <property type="entry name" value="Ankyrin_rpt-contain_sf"/>
</dbReference>
<keyword evidence="2" id="KW-0175">Coiled coil</keyword>
<feature type="repeat" description="ANK" evidence="1">
    <location>
        <begin position="765"/>
        <end position="797"/>
    </location>
</feature>
<feature type="repeat" description="ANK" evidence="1">
    <location>
        <begin position="864"/>
        <end position="896"/>
    </location>
</feature>
<keyword evidence="5" id="KW-1185">Reference proteome</keyword>
<dbReference type="SMART" id="SM00248">
    <property type="entry name" value="ANK"/>
    <property type="match status" value="8"/>
</dbReference>
<name>A0A4Z1SVX6_GIAMU</name>
<organism evidence="4 5">
    <name type="scientific">Giardia muris</name>
    <dbReference type="NCBI Taxonomy" id="5742"/>
    <lineage>
        <taxon>Eukaryota</taxon>
        <taxon>Metamonada</taxon>
        <taxon>Diplomonadida</taxon>
        <taxon>Hexamitidae</taxon>
        <taxon>Giardiinae</taxon>
        <taxon>Giardia</taxon>
    </lineage>
</organism>
<dbReference type="Pfam" id="PF12796">
    <property type="entry name" value="Ank_2"/>
    <property type="match status" value="4"/>
</dbReference>
<dbReference type="VEuPathDB" id="GiardiaDB:GMRT_14930"/>
<evidence type="ECO:0000313" key="5">
    <source>
        <dbReference type="Proteomes" id="UP000315496"/>
    </source>
</evidence>
<comment type="caution">
    <text evidence="4">The sequence shown here is derived from an EMBL/GenBank/DDBJ whole genome shotgun (WGS) entry which is preliminary data.</text>
</comment>
<evidence type="ECO:0000256" key="2">
    <source>
        <dbReference type="SAM" id="Coils"/>
    </source>
</evidence>
<dbReference type="PANTHER" id="PTHR24120">
    <property type="entry name" value="GH07239P"/>
    <property type="match status" value="1"/>
</dbReference>
<dbReference type="AlphaFoldDB" id="A0A4Z1SVX6"/>
<sequence length="916" mass="101445">MNPISDRKAWVEAVTQRAYTTVRVGLRLFAGSTNAIGETGLMLAARTNDTELAKILCIQEAGIQNKEGLTALIIAACYGNADVCDVIAPFEKKFPTATGKNALMFAAEFGNVDAVKVLCNYFDYRETDVDGLSSLDYAMNAGKLDCVDAIQAASKLSEEALNRQIAASVRNQYGNLTEFYEAVQATNYTGQTCLCCNLPIHLCKDKGNLAASIRRVPPSFIQNPSSYSASVTAQFAQDHGISADDPSRDERLREYGKELCVAQTKAWYADLCSEVVELRTKNHAYMQERSELLDKLANETADLNKLSDGYKKLREEHERVMLQHEDLKIKYNIVQHENAKVLRDCEEMRHQRFEAEALHQRICELIAHRDGDLVGALETMIATHREEMSKRTKELELMKQSVDVMSAEHAAVQREVEKLTESKVQIEAQASLLQNRLLAKEEEARHMSNRLEHTTQMINELESKNNELELETSRLMDEITHSKLMTEQLMTRIQEKDHTLNATRDELAQTLGEREALLHRLTFAAEDKANVEARLQRRAKDITTLHEDKRELEGQVIYLTEELTKSQIAAQNMASKMRLENPLKSASGGLPARVPQQQQQQPQHQVIGNMLAAGNSAFNPSDGQQRGKNASHSSLSGLMRNMTVRSDVDLQQAILDSDKVAISDNIISAMIRGTHENFDAAGVASPGTNNGPRSPSTASRFLNLKLAGTSMRARKDLYGRDANINVTGQDKRGDRLTELMEAARDNDFDKAYHRIAIQGGLRDDQGCTALMYAAANGHLEMCRILVDAEAGFASYDGTTALMRAASNGHVDVVTFLLDKEGGMQRDDGWTALMAAACDNRPELITVLVHTEAGLATNEKFPAGAGVTALMLAATGGHQECVQLLLPYEANMKHSTGRTAADYTSSEELRELILGYE</sequence>
<evidence type="ECO:0000256" key="3">
    <source>
        <dbReference type="SAM" id="MobiDB-lite"/>
    </source>
</evidence>
<dbReference type="Proteomes" id="UP000315496">
    <property type="component" value="Chromosome 3"/>
</dbReference>